<organism evidence="6 7">
    <name type="scientific">Roseovarius marisflavi</name>
    <dbReference type="NCBI Taxonomy" id="1054996"/>
    <lineage>
        <taxon>Bacteria</taxon>
        <taxon>Pseudomonadati</taxon>
        <taxon>Pseudomonadota</taxon>
        <taxon>Alphaproteobacteria</taxon>
        <taxon>Rhodobacterales</taxon>
        <taxon>Roseobacteraceae</taxon>
        <taxon>Roseovarius</taxon>
    </lineage>
</organism>
<evidence type="ECO:0000256" key="4">
    <source>
        <dbReference type="ARBA" id="ARBA00023239"/>
    </source>
</evidence>
<evidence type="ECO:0000256" key="1">
    <source>
        <dbReference type="ARBA" id="ARBA00005495"/>
    </source>
</evidence>
<dbReference type="AlphaFoldDB" id="A0A1M7CY93"/>
<keyword evidence="2" id="KW-0479">Metal-binding</keyword>
<dbReference type="EMBL" id="FRBN01000032">
    <property type="protein sequence ID" value="SHL72135.1"/>
    <property type="molecule type" value="Genomic_DNA"/>
</dbReference>
<comment type="similarity">
    <text evidence="1">Belongs to the Gfa family.</text>
</comment>
<sequence>MDQFSGGCTCGGVRFKASGRPDRVGLCHCLDCRKHHGALFYAAAAFAEAAVQIEGTPKEYAGRFFCPRCGSSVFVRSGDEIEVHLGSLDAPDQLIPTYES</sequence>
<dbReference type="InterPro" id="IPR006913">
    <property type="entry name" value="CENP-V/GFA"/>
</dbReference>
<name>A0A1M7CY93_9RHOB</name>
<dbReference type="InterPro" id="IPR011057">
    <property type="entry name" value="Mss4-like_sf"/>
</dbReference>
<accession>A0A1M7CY93</accession>
<evidence type="ECO:0000256" key="2">
    <source>
        <dbReference type="ARBA" id="ARBA00022723"/>
    </source>
</evidence>
<dbReference type="Proteomes" id="UP000184191">
    <property type="component" value="Unassembled WGS sequence"/>
</dbReference>
<keyword evidence="3" id="KW-0862">Zinc</keyword>
<proteinExistence type="inferred from homology"/>
<protein>
    <submittedName>
        <fullName evidence="6">Uncharacterized conserved protein</fullName>
    </submittedName>
</protein>
<dbReference type="Pfam" id="PF04828">
    <property type="entry name" value="GFA"/>
    <property type="match status" value="1"/>
</dbReference>
<evidence type="ECO:0000259" key="5">
    <source>
        <dbReference type="PROSITE" id="PS51891"/>
    </source>
</evidence>
<dbReference type="SUPFAM" id="SSF51316">
    <property type="entry name" value="Mss4-like"/>
    <property type="match status" value="1"/>
</dbReference>
<dbReference type="GO" id="GO:0016846">
    <property type="term" value="F:carbon-sulfur lyase activity"/>
    <property type="evidence" value="ECO:0007669"/>
    <property type="project" value="InterPro"/>
</dbReference>
<keyword evidence="4" id="KW-0456">Lyase</keyword>
<dbReference type="PROSITE" id="PS51891">
    <property type="entry name" value="CENP_V_GFA"/>
    <property type="match status" value="1"/>
</dbReference>
<feature type="domain" description="CENP-V/GFA" evidence="5">
    <location>
        <begin position="4"/>
        <end position="99"/>
    </location>
</feature>
<keyword evidence="7" id="KW-1185">Reference proteome</keyword>
<dbReference type="PANTHER" id="PTHR33337">
    <property type="entry name" value="GFA DOMAIN-CONTAINING PROTEIN"/>
    <property type="match status" value="1"/>
</dbReference>
<dbReference type="Gene3D" id="3.90.1590.10">
    <property type="entry name" value="glutathione-dependent formaldehyde- activating enzyme (gfa)"/>
    <property type="match status" value="1"/>
</dbReference>
<dbReference type="PANTHER" id="PTHR33337:SF40">
    <property type="entry name" value="CENP-V_GFA DOMAIN-CONTAINING PROTEIN-RELATED"/>
    <property type="match status" value="1"/>
</dbReference>
<evidence type="ECO:0000313" key="6">
    <source>
        <dbReference type="EMBL" id="SHL72135.1"/>
    </source>
</evidence>
<dbReference type="OrthoDB" id="9807246at2"/>
<reference evidence="7" key="1">
    <citation type="submission" date="2016-11" db="EMBL/GenBank/DDBJ databases">
        <authorList>
            <person name="Varghese N."/>
            <person name="Submissions S."/>
        </authorList>
    </citation>
    <scope>NUCLEOTIDE SEQUENCE [LARGE SCALE GENOMIC DNA]</scope>
    <source>
        <strain evidence="7">DSM 29327</strain>
    </source>
</reference>
<dbReference type="STRING" id="1054996.SAMN05444414_1321"/>
<gene>
    <name evidence="6" type="ORF">SAMN05444414_1321</name>
</gene>
<dbReference type="GO" id="GO:0046872">
    <property type="term" value="F:metal ion binding"/>
    <property type="evidence" value="ECO:0007669"/>
    <property type="project" value="UniProtKB-KW"/>
</dbReference>
<evidence type="ECO:0000313" key="7">
    <source>
        <dbReference type="Proteomes" id="UP000184191"/>
    </source>
</evidence>
<evidence type="ECO:0000256" key="3">
    <source>
        <dbReference type="ARBA" id="ARBA00022833"/>
    </source>
</evidence>